<dbReference type="OrthoDB" id="2684236at2759"/>
<dbReference type="STRING" id="578462.A0A0L0SBZ2"/>
<evidence type="ECO:0000313" key="1">
    <source>
        <dbReference type="EMBL" id="KNE59925.1"/>
    </source>
</evidence>
<gene>
    <name evidence="1" type="ORF">AMAG_05374</name>
</gene>
<dbReference type="InterPro" id="IPR009836">
    <property type="entry name" value="GRDP-like"/>
</dbReference>
<proteinExistence type="predicted"/>
<dbReference type="Proteomes" id="UP000054350">
    <property type="component" value="Unassembled WGS sequence"/>
</dbReference>
<protein>
    <submittedName>
        <fullName evidence="1">Uncharacterized protein</fullName>
    </submittedName>
</protein>
<reference evidence="2" key="2">
    <citation type="submission" date="2009-11" db="EMBL/GenBank/DDBJ databases">
        <title>The Genome Sequence of Allomyces macrogynus strain ATCC 38327.</title>
        <authorList>
            <consortium name="The Broad Institute Genome Sequencing Platform"/>
            <person name="Russ C."/>
            <person name="Cuomo C."/>
            <person name="Shea T."/>
            <person name="Young S.K."/>
            <person name="Zeng Q."/>
            <person name="Koehrsen M."/>
            <person name="Haas B."/>
            <person name="Borodovsky M."/>
            <person name="Guigo R."/>
            <person name="Alvarado L."/>
            <person name="Berlin A."/>
            <person name="Borenstein D."/>
            <person name="Chen Z."/>
            <person name="Engels R."/>
            <person name="Freedman E."/>
            <person name="Gellesch M."/>
            <person name="Goldberg J."/>
            <person name="Griggs A."/>
            <person name="Gujja S."/>
            <person name="Heiman D."/>
            <person name="Hepburn T."/>
            <person name="Howarth C."/>
            <person name="Jen D."/>
            <person name="Larson L."/>
            <person name="Lewis B."/>
            <person name="Mehta T."/>
            <person name="Park D."/>
            <person name="Pearson M."/>
            <person name="Roberts A."/>
            <person name="Saif S."/>
            <person name="Shenoy N."/>
            <person name="Sisk P."/>
            <person name="Stolte C."/>
            <person name="Sykes S."/>
            <person name="Walk T."/>
            <person name="White J."/>
            <person name="Yandava C."/>
            <person name="Burger G."/>
            <person name="Gray M.W."/>
            <person name="Holland P.W.H."/>
            <person name="King N."/>
            <person name="Lang F.B.F."/>
            <person name="Roger A.J."/>
            <person name="Ruiz-Trillo I."/>
            <person name="Lander E."/>
            <person name="Nusbaum C."/>
        </authorList>
    </citation>
    <scope>NUCLEOTIDE SEQUENCE [LARGE SCALE GENOMIC DNA]</scope>
    <source>
        <strain evidence="2">ATCC 38327</strain>
    </source>
</reference>
<dbReference type="AlphaFoldDB" id="A0A0L0SBZ2"/>
<reference evidence="1 2" key="1">
    <citation type="submission" date="2009-11" db="EMBL/GenBank/DDBJ databases">
        <title>Annotation of Allomyces macrogynus ATCC 38327.</title>
        <authorList>
            <consortium name="The Broad Institute Genome Sequencing Platform"/>
            <person name="Russ C."/>
            <person name="Cuomo C."/>
            <person name="Burger G."/>
            <person name="Gray M.W."/>
            <person name="Holland P.W.H."/>
            <person name="King N."/>
            <person name="Lang F.B.F."/>
            <person name="Roger A.J."/>
            <person name="Ruiz-Trillo I."/>
            <person name="Young S.K."/>
            <person name="Zeng Q."/>
            <person name="Gargeya S."/>
            <person name="Fitzgerald M."/>
            <person name="Haas B."/>
            <person name="Abouelleil A."/>
            <person name="Alvarado L."/>
            <person name="Arachchi H.M."/>
            <person name="Berlin A."/>
            <person name="Chapman S.B."/>
            <person name="Gearin G."/>
            <person name="Goldberg J."/>
            <person name="Griggs A."/>
            <person name="Gujja S."/>
            <person name="Hansen M."/>
            <person name="Heiman D."/>
            <person name="Howarth C."/>
            <person name="Larimer J."/>
            <person name="Lui A."/>
            <person name="MacDonald P.J.P."/>
            <person name="McCowen C."/>
            <person name="Montmayeur A."/>
            <person name="Murphy C."/>
            <person name="Neiman D."/>
            <person name="Pearson M."/>
            <person name="Priest M."/>
            <person name="Roberts A."/>
            <person name="Saif S."/>
            <person name="Shea T."/>
            <person name="Sisk P."/>
            <person name="Stolte C."/>
            <person name="Sykes S."/>
            <person name="Wortman J."/>
            <person name="Nusbaum C."/>
            <person name="Birren B."/>
        </authorList>
    </citation>
    <scope>NUCLEOTIDE SEQUENCE [LARGE SCALE GENOMIC DNA]</scope>
    <source>
        <strain evidence="1 2">ATCC 38327</strain>
    </source>
</reference>
<dbReference type="PANTHER" id="PTHR34365">
    <property type="entry name" value="ENOLASE (DUF1399)"/>
    <property type="match status" value="1"/>
</dbReference>
<name>A0A0L0SBZ2_ALLM3</name>
<organism evidence="1 2">
    <name type="scientific">Allomyces macrogynus (strain ATCC 38327)</name>
    <name type="common">Allomyces javanicus var. macrogynus</name>
    <dbReference type="NCBI Taxonomy" id="578462"/>
    <lineage>
        <taxon>Eukaryota</taxon>
        <taxon>Fungi</taxon>
        <taxon>Fungi incertae sedis</taxon>
        <taxon>Blastocladiomycota</taxon>
        <taxon>Blastocladiomycetes</taxon>
        <taxon>Blastocladiales</taxon>
        <taxon>Blastocladiaceae</taxon>
        <taxon>Allomyces</taxon>
    </lineage>
</organism>
<dbReference type="EMBL" id="GG745335">
    <property type="protein sequence ID" value="KNE59925.1"/>
    <property type="molecule type" value="Genomic_DNA"/>
</dbReference>
<sequence length="470" mass="52979">MHNLAVLVRAETRYLIWLKLLASLHPVADSFVLPPLDVAFMWLVHLGDTRAYLQDALRLGGENMLQWSFPLERLMALVELGDDYVDADSQRVWSRFAPAEPYQARYHDSTLPFVCPRCSTTCLVPTARYVKVRFGNDTVECTRCRRGGVNIALWSAMLFLNDVRKVAGDASLQNFQLKSTQLGLDHTTNGDLAVRLNEHLKSVRFDLLLQQKLRLSPNRYWNDVFLLLRSTLESSALAMDERAHIVAALMNAYGNIVTELSVDLVERAEHWLRFLNMVATVTSTDTWEAEEDVWIRTCRDRYFKFLLVQGAFCAAHEEKLAKARAKGLVPDDPGPKLAMPTFDIMVANHVHLLNPAAYYQYNLAHFQRVVNFHFHSETAMVKAYTRTRRAWKQRYHEEYDPHTSTGYGELVTRHRLRKLVQLGGKLIMLPFSLVMVSAVVLLGGGAEAAAAAAAAGAAQANSTGTSSEGR</sequence>
<dbReference type="PANTHER" id="PTHR34365:SF7">
    <property type="entry name" value="GLYCINE-RICH DOMAIN-CONTAINING PROTEIN 1"/>
    <property type="match status" value="1"/>
</dbReference>
<dbReference type="VEuPathDB" id="FungiDB:AMAG_05374"/>
<evidence type="ECO:0000313" key="2">
    <source>
        <dbReference type="Proteomes" id="UP000054350"/>
    </source>
</evidence>
<accession>A0A0L0SBZ2</accession>
<keyword evidence="2" id="KW-1185">Reference proteome</keyword>